<dbReference type="SUPFAM" id="SSF46565">
    <property type="entry name" value="Chaperone J-domain"/>
    <property type="match status" value="2"/>
</dbReference>
<feature type="domain" description="J" evidence="1">
    <location>
        <begin position="22"/>
        <end position="85"/>
    </location>
</feature>
<name>A0A1H8GWR1_9PROT</name>
<proteinExistence type="predicted"/>
<sequence>MLLMYVTWIMRVRYFMKEERRNFYRSLYAQPDAPLTVIQVNYRILMLKIRMYPDQDYAELRSNALKMAMAVLNDPLKRAVYDRNLRKRYPIRMLSLGSFATGIVRGIPDCTESRPNRRNYYRVLQIQPDAPAEIIIASYQALLQYPYQNVDLLGEAYAVLANPAARMRYDAYLAGKWKYSEKTLMPVGKKRRAGRSDFGSDATSPVVDESGASLSYCVFCHTAYTKQVGPYQQHACLECGSPLPVPAETLPEPKQRTNIRISMYGEFQYYLFWPDLPSKGIIQDLSPRGARFLAETSLSLNDVIKIEAPNFRAVAEVVHQHRIQAFASVGACFLTVKFEQERGSFLAVRV</sequence>
<dbReference type="InterPro" id="IPR001623">
    <property type="entry name" value="DnaJ_domain"/>
</dbReference>
<reference evidence="2 3" key="1">
    <citation type="submission" date="2016-10" db="EMBL/GenBank/DDBJ databases">
        <authorList>
            <person name="de Groot N.N."/>
        </authorList>
    </citation>
    <scope>NUCLEOTIDE SEQUENCE [LARGE SCALE GENOMIC DNA]</scope>
    <source>
        <strain evidence="2 3">Nm22</strain>
    </source>
</reference>
<dbReference type="STRING" id="917.SAMN05216326_10738"/>
<evidence type="ECO:0000313" key="3">
    <source>
        <dbReference type="Proteomes" id="UP000199459"/>
    </source>
</evidence>
<dbReference type="PROSITE" id="PS50076">
    <property type="entry name" value="DNAJ_2"/>
    <property type="match status" value="1"/>
</dbReference>
<dbReference type="InterPro" id="IPR036869">
    <property type="entry name" value="J_dom_sf"/>
</dbReference>
<dbReference type="AlphaFoldDB" id="A0A1H8GWR1"/>
<accession>A0A1H8GWR1</accession>
<protein>
    <recommendedName>
        <fullName evidence="1">J domain-containing protein</fullName>
    </recommendedName>
</protein>
<evidence type="ECO:0000259" key="1">
    <source>
        <dbReference type="PROSITE" id="PS50076"/>
    </source>
</evidence>
<organism evidence="2 3">
    <name type="scientific">Nitrosomonas marina</name>
    <dbReference type="NCBI Taxonomy" id="917"/>
    <lineage>
        <taxon>Bacteria</taxon>
        <taxon>Pseudomonadati</taxon>
        <taxon>Pseudomonadota</taxon>
        <taxon>Betaproteobacteria</taxon>
        <taxon>Nitrosomonadales</taxon>
        <taxon>Nitrosomonadaceae</taxon>
        <taxon>Nitrosomonas</taxon>
    </lineage>
</organism>
<evidence type="ECO:0000313" key="2">
    <source>
        <dbReference type="EMBL" id="SEN48219.1"/>
    </source>
</evidence>
<gene>
    <name evidence="2" type="ORF">SAMN05216325_12016</name>
</gene>
<dbReference type="Proteomes" id="UP000199459">
    <property type="component" value="Unassembled WGS sequence"/>
</dbReference>
<dbReference type="Gene3D" id="1.10.287.110">
    <property type="entry name" value="DnaJ domain"/>
    <property type="match status" value="2"/>
</dbReference>
<dbReference type="EMBL" id="FOCP01000020">
    <property type="protein sequence ID" value="SEN48219.1"/>
    <property type="molecule type" value="Genomic_DNA"/>
</dbReference>